<evidence type="ECO:0000313" key="3">
    <source>
        <dbReference type="EMBL" id="TDO45095.1"/>
    </source>
</evidence>
<feature type="compositionally biased region" description="Low complexity" evidence="1">
    <location>
        <begin position="15"/>
        <end position="27"/>
    </location>
</feature>
<feature type="region of interest" description="Disordered" evidence="1">
    <location>
        <begin position="1"/>
        <end position="32"/>
    </location>
</feature>
<dbReference type="Proteomes" id="UP000295388">
    <property type="component" value="Unassembled WGS sequence"/>
</dbReference>
<keyword evidence="2" id="KW-1133">Transmembrane helix</keyword>
<organism evidence="3 4">
    <name type="scientific">Kribbella caucasensis</name>
    <dbReference type="NCBI Taxonomy" id="2512215"/>
    <lineage>
        <taxon>Bacteria</taxon>
        <taxon>Bacillati</taxon>
        <taxon>Actinomycetota</taxon>
        <taxon>Actinomycetes</taxon>
        <taxon>Propionibacteriales</taxon>
        <taxon>Kribbellaceae</taxon>
        <taxon>Kribbella</taxon>
    </lineage>
</organism>
<dbReference type="AlphaFoldDB" id="A0A4R6K6V3"/>
<dbReference type="Pfam" id="PF19700">
    <property type="entry name" value="DUF6198"/>
    <property type="match status" value="1"/>
</dbReference>
<feature type="transmembrane region" description="Helical" evidence="2">
    <location>
        <begin position="93"/>
        <end position="113"/>
    </location>
</feature>
<name>A0A4R6K6V3_9ACTN</name>
<proteinExistence type="predicted"/>
<feature type="transmembrane region" description="Helical" evidence="2">
    <location>
        <begin position="147"/>
        <end position="170"/>
    </location>
</feature>
<feature type="transmembrane region" description="Helical" evidence="2">
    <location>
        <begin position="120"/>
        <end position="141"/>
    </location>
</feature>
<sequence length="245" mass="25747">MALKLDSVTATHNSAAAGPTGADPTTTESTAPAPRTLAALNPIEQLRAGQLPRRLVQLYVGLVLYGASMGLMIESNLGLDPWDVLHSGIINHVPLSFGTVVIVMSFVVLLAWIPLRQWPGLGTISNAIIIGLATDLTLSVLTTPDDLWVRIVFIAAGIVVNALAGALYIGAQFGPGPRDGLMTGLVRRTGLSVRLVRTTIEITVLAIGWLLGGVVGFGTVAYALAIGPLVHVLLPIFTVQLPNRK</sequence>
<comment type="caution">
    <text evidence="3">The sequence shown here is derived from an EMBL/GenBank/DDBJ whole genome shotgun (WGS) entry which is preliminary data.</text>
</comment>
<dbReference type="EMBL" id="SNWQ01000014">
    <property type="protein sequence ID" value="TDO45095.1"/>
    <property type="molecule type" value="Genomic_DNA"/>
</dbReference>
<dbReference type="InterPro" id="IPR038750">
    <property type="entry name" value="YczE/YyaS-like"/>
</dbReference>
<gene>
    <name evidence="3" type="ORF">EV643_114240</name>
</gene>
<evidence type="ECO:0000256" key="1">
    <source>
        <dbReference type="SAM" id="MobiDB-lite"/>
    </source>
</evidence>
<dbReference type="PANTHER" id="PTHR40078:SF1">
    <property type="entry name" value="INTEGRAL MEMBRANE PROTEIN"/>
    <property type="match status" value="1"/>
</dbReference>
<dbReference type="PANTHER" id="PTHR40078">
    <property type="entry name" value="INTEGRAL MEMBRANE PROTEIN-RELATED"/>
    <property type="match status" value="1"/>
</dbReference>
<keyword evidence="2" id="KW-0472">Membrane</keyword>
<evidence type="ECO:0000313" key="4">
    <source>
        <dbReference type="Proteomes" id="UP000295388"/>
    </source>
</evidence>
<accession>A0A4R6K6V3</accession>
<keyword evidence="4" id="KW-1185">Reference proteome</keyword>
<keyword evidence="2" id="KW-0812">Transmembrane</keyword>
<reference evidence="3 4" key="1">
    <citation type="submission" date="2019-03" db="EMBL/GenBank/DDBJ databases">
        <title>Genomic Encyclopedia of Type Strains, Phase III (KMG-III): the genomes of soil and plant-associated and newly described type strains.</title>
        <authorList>
            <person name="Whitman W."/>
        </authorList>
    </citation>
    <scope>NUCLEOTIDE SEQUENCE [LARGE SCALE GENOMIC DNA]</scope>
    <source>
        <strain evidence="3 4">VKM Ac-2527</strain>
    </source>
</reference>
<feature type="transmembrane region" description="Helical" evidence="2">
    <location>
        <begin position="55"/>
        <end position="73"/>
    </location>
</feature>
<evidence type="ECO:0000256" key="2">
    <source>
        <dbReference type="SAM" id="Phobius"/>
    </source>
</evidence>
<protein>
    <submittedName>
        <fullName evidence="3">Putative membrane protein YczE</fullName>
    </submittedName>
</protein>